<dbReference type="GeneID" id="66082553"/>
<feature type="compositionally biased region" description="Basic and acidic residues" evidence="1">
    <location>
        <begin position="97"/>
        <end position="115"/>
    </location>
</feature>
<dbReference type="EMBL" id="CM032189">
    <property type="protein sequence ID" value="KAG7087519.1"/>
    <property type="molecule type" value="Genomic_DNA"/>
</dbReference>
<comment type="caution">
    <text evidence="2">The sequence shown here is derived from an EMBL/GenBank/DDBJ whole genome shotgun (WGS) entry which is preliminary data.</text>
</comment>
<proteinExistence type="predicted"/>
<accession>A0A9P7RPW8</accession>
<sequence length="125" mass="13932">MKSTSQERVVRTKRPNNLKTAIELMTIKGAEVKEVDGKETLVRNAENAEKTSRKGVIRGWTYIFFPRLAIYLMPYTKLVPLVEKAFSAAYVQASGVERGRAARSSPKESPPDRKTTTSTLRMGAA</sequence>
<reference evidence="2" key="1">
    <citation type="journal article" date="2021" name="Genome Biol. Evol.">
        <title>The assembled and annotated genome of the fairy-ring fungus Marasmius oreades.</title>
        <authorList>
            <person name="Hiltunen M."/>
            <person name="Ament-Velasquez S.L."/>
            <person name="Johannesson H."/>
        </authorList>
    </citation>
    <scope>NUCLEOTIDE SEQUENCE</scope>
    <source>
        <strain evidence="2">03SP1</strain>
    </source>
</reference>
<name>A0A9P7RPW8_9AGAR</name>
<dbReference type="Proteomes" id="UP001049176">
    <property type="component" value="Chromosome 9"/>
</dbReference>
<dbReference type="OrthoDB" id="3265918at2759"/>
<keyword evidence="3" id="KW-1185">Reference proteome</keyword>
<dbReference type="KEGG" id="more:E1B28_013478"/>
<organism evidence="2 3">
    <name type="scientific">Marasmius oreades</name>
    <name type="common">fairy-ring Marasmius</name>
    <dbReference type="NCBI Taxonomy" id="181124"/>
    <lineage>
        <taxon>Eukaryota</taxon>
        <taxon>Fungi</taxon>
        <taxon>Dikarya</taxon>
        <taxon>Basidiomycota</taxon>
        <taxon>Agaricomycotina</taxon>
        <taxon>Agaricomycetes</taxon>
        <taxon>Agaricomycetidae</taxon>
        <taxon>Agaricales</taxon>
        <taxon>Marasmiineae</taxon>
        <taxon>Marasmiaceae</taxon>
        <taxon>Marasmius</taxon>
    </lineage>
</organism>
<evidence type="ECO:0000313" key="2">
    <source>
        <dbReference type="EMBL" id="KAG7087519.1"/>
    </source>
</evidence>
<evidence type="ECO:0000256" key="1">
    <source>
        <dbReference type="SAM" id="MobiDB-lite"/>
    </source>
</evidence>
<feature type="compositionally biased region" description="Polar residues" evidence="1">
    <location>
        <begin position="116"/>
        <end position="125"/>
    </location>
</feature>
<evidence type="ECO:0000313" key="3">
    <source>
        <dbReference type="Proteomes" id="UP001049176"/>
    </source>
</evidence>
<gene>
    <name evidence="2" type="ORF">E1B28_013478</name>
</gene>
<feature type="region of interest" description="Disordered" evidence="1">
    <location>
        <begin position="97"/>
        <end position="125"/>
    </location>
</feature>
<dbReference type="RefSeq" id="XP_043003990.1">
    <property type="nucleotide sequence ID" value="XM_043158637.1"/>
</dbReference>
<protein>
    <submittedName>
        <fullName evidence="2">Uncharacterized protein</fullName>
    </submittedName>
</protein>
<dbReference type="AlphaFoldDB" id="A0A9P7RPW8"/>